<dbReference type="Gene3D" id="3.30.200.20">
    <property type="entry name" value="Phosphorylase Kinase, domain 1"/>
    <property type="match status" value="1"/>
</dbReference>
<accession>A0A8T2PIF7</accession>
<comment type="caution">
    <text evidence="1">The sequence shown here is derived from an EMBL/GenBank/DDBJ whole genome shotgun (WGS) entry which is preliminary data.</text>
</comment>
<name>A0A8T2PIF7_9TELE</name>
<protein>
    <submittedName>
        <fullName evidence="1">Uncharacterized protein</fullName>
    </submittedName>
</protein>
<gene>
    <name evidence="1" type="ORF">JZ751_020697</name>
</gene>
<proteinExistence type="predicted"/>
<dbReference type="AlphaFoldDB" id="A0A8T2PIF7"/>
<dbReference type="Proteomes" id="UP000824540">
    <property type="component" value="Unassembled WGS sequence"/>
</dbReference>
<sequence>MRMKEQCVCAAPAAGAGGGLGIGEMRDPSPCRFSLFLENSQLECSEQEQDVLGQGGSGTIIYRAKYRELPVAIKRFHFKKCRQQSLDRSTGTAHPWPFYHQTAVVMHTNKQHNQVTASPAAQLSVEEMLTERGVSGSPSPSPSASLLLVTVTLK</sequence>
<organism evidence="1 2">
    <name type="scientific">Albula glossodonta</name>
    <name type="common">roundjaw bonefish</name>
    <dbReference type="NCBI Taxonomy" id="121402"/>
    <lineage>
        <taxon>Eukaryota</taxon>
        <taxon>Metazoa</taxon>
        <taxon>Chordata</taxon>
        <taxon>Craniata</taxon>
        <taxon>Vertebrata</taxon>
        <taxon>Euteleostomi</taxon>
        <taxon>Actinopterygii</taxon>
        <taxon>Neopterygii</taxon>
        <taxon>Teleostei</taxon>
        <taxon>Albuliformes</taxon>
        <taxon>Albulidae</taxon>
        <taxon>Albula</taxon>
    </lineage>
</organism>
<reference evidence="1" key="1">
    <citation type="thesis" date="2021" institute="BYU ScholarsArchive" country="Provo, UT, USA">
        <title>Applications of and Algorithms for Genome Assembly and Genomic Analyses with an Emphasis on Marine Teleosts.</title>
        <authorList>
            <person name="Pickett B.D."/>
        </authorList>
    </citation>
    <scope>NUCLEOTIDE SEQUENCE</scope>
    <source>
        <strain evidence="1">HI-2016</strain>
    </source>
</reference>
<dbReference type="EMBL" id="JAFBMS010000005">
    <property type="protein sequence ID" value="KAG9352284.1"/>
    <property type="molecule type" value="Genomic_DNA"/>
</dbReference>
<evidence type="ECO:0000313" key="1">
    <source>
        <dbReference type="EMBL" id="KAG9352284.1"/>
    </source>
</evidence>
<keyword evidence="2" id="KW-1185">Reference proteome</keyword>
<evidence type="ECO:0000313" key="2">
    <source>
        <dbReference type="Proteomes" id="UP000824540"/>
    </source>
</evidence>
<dbReference type="OrthoDB" id="10480565at2759"/>